<evidence type="ECO:0000256" key="1">
    <source>
        <dbReference type="SAM" id="Phobius"/>
    </source>
</evidence>
<dbReference type="VEuPathDB" id="FungiDB:BD410DRAFT_530597"/>
<dbReference type="AlphaFoldDB" id="A0A4Y7QIE7"/>
<feature type="transmembrane region" description="Helical" evidence="1">
    <location>
        <begin position="6"/>
        <end position="26"/>
    </location>
</feature>
<proteinExistence type="predicted"/>
<name>A0A4Y7QIE7_9AGAM</name>
<keyword evidence="1" id="KW-0812">Transmembrane</keyword>
<gene>
    <name evidence="2" type="ORF">BD410DRAFT_530597</name>
</gene>
<sequence>MKWWFIGQLSFDSDIHFFFTFLCLILQNHPSFRFRRSFLHIFFFGFRRLTKQTYVARLSPQGPTVPLPPTSPPLQKSRKSLPPYLLVLGLNVSSTPLISFSAIKVVICTSRHIFSHPSPLLLLDAPTVPSALQRCYCALLHTHIRIRIIHSFIPSFFVDAH</sequence>
<dbReference type="Proteomes" id="UP000294933">
    <property type="component" value="Unassembled WGS sequence"/>
</dbReference>
<keyword evidence="3" id="KW-1185">Reference proteome</keyword>
<keyword evidence="1" id="KW-0472">Membrane</keyword>
<organism evidence="2 3">
    <name type="scientific">Rickenella mellea</name>
    <dbReference type="NCBI Taxonomy" id="50990"/>
    <lineage>
        <taxon>Eukaryota</taxon>
        <taxon>Fungi</taxon>
        <taxon>Dikarya</taxon>
        <taxon>Basidiomycota</taxon>
        <taxon>Agaricomycotina</taxon>
        <taxon>Agaricomycetes</taxon>
        <taxon>Hymenochaetales</taxon>
        <taxon>Rickenellaceae</taxon>
        <taxon>Rickenella</taxon>
    </lineage>
</organism>
<accession>A0A4Y7QIE7</accession>
<reference evidence="2 3" key="1">
    <citation type="submission" date="2018-06" db="EMBL/GenBank/DDBJ databases">
        <title>A transcriptomic atlas of mushroom development highlights an independent origin of complex multicellularity.</title>
        <authorList>
            <consortium name="DOE Joint Genome Institute"/>
            <person name="Krizsan K."/>
            <person name="Almasi E."/>
            <person name="Merenyi Z."/>
            <person name="Sahu N."/>
            <person name="Viragh M."/>
            <person name="Koszo T."/>
            <person name="Mondo S."/>
            <person name="Kiss B."/>
            <person name="Balint B."/>
            <person name="Kues U."/>
            <person name="Barry K."/>
            <person name="Hegedus J.C."/>
            <person name="Henrissat B."/>
            <person name="Johnson J."/>
            <person name="Lipzen A."/>
            <person name="Ohm R."/>
            <person name="Nagy I."/>
            <person name="Pangilinan J."/>
            <person name="Yan J."/>
            <person name="Xiong Y."/>
            <person name="Grigoriev I.V."/>
            <person name="Hibbett D.S."/>
            <person name="Nagy L.G."/>
        </authorList>
    </citation>
    <scope>NUCLEOTIDE SEQUENCE [LARGE SCALE GENOMIC DNA]</scope>
    <source>
        <strain evidence="2 3">SZMC22713</strain>
    </source>
</reference>
<keyword evidence="1" id="KW-1133">Transmembrane helix</keyword>
<evidence type="ECO:0000313" key="3">
    <source>
        <dbReference type="Proteomes" id="UP000294933"/>
    </source>
</evidence>
<dbReference type="EMBL" id="ML170161">
    <property type="protein sequence ID" value="TDL26660.1"/>
    <property type="molecule type" value="Genomic_DNA"/>
</dbReference>
<evidence type="ECO:0000313" key="2">
    <source>
        <dbReference type="EMBL" id="TDL26660.1"/>
    </source>
</evidence>
<protein>
    <submittedName>
        <fullName evidence="2">Uncharacterized protein</fullName>
    </submittedName>
</protein>